<feature type="region of interest" description="Disordered" evidence="2">
    <location>
        <begin position="38"/>
        <end position="58"/>
    </location>
</feature>
<organism evidence="3">
    <name type="scientific">marine sediment metagenome</name>
    <dbReference type="NCBI Taxonomy" id="412755"/>
    <lineage>
        <taxon>unclassified sequences</taxon>
        <taxon>metagenomes</taxon>
        <taxon>ecological metagenomes</taxon>
    </lineage>
</organism>
<evidence type="ECO:0000256" key="1">
    <source>
        <dbReference type="SAM" id="Coils"/>
    </source>
</evidence>
<proteinExistence type="predicted"/>
<gene>
    <name evidence="3" type="ORF">LCGC14_0444970</name>
</gene>
<evidence type="ECO:0000313" key="3">
    <source>
        <dbReference type="EMBL" id="KKN69025.1"/>
    </source>
</evidence>
<dbReference type="AlphaFoldDB" id="A0A0F9SJ86"/>
<feature type="coiled-coil region" evidence="1">
    <location>
        <begin position="5"/>
        <end position="32"/>
    </location>
</feature>
<keyword evidence="1" id="KW-0175">Coiled coil</keyword>
<comment type="caution">
    <text evidence="3">The sequence shown here is derived from an EMBL/GenBank/DDBJ whole genome shotgun (WGS) entry which is preliminary data.</text>
</comment>
<sequence length="58" mass="6311">MAKDLDELLADSRAVSREREALRLKAKKIQEKIDPLLAEAEAERRANPTPGAPSQGVG</sequence>
<reference evidence="3" key="1">
    <citation type="journal article" date="2015" name="Nature">
        <title>Complex archaea that bridge the gap between prokaryotes and eukaryotes.</title>
        <authorList>
            <person name="Spang A."/>
            <person name="Saw J.H."/>
            <person name="Jorgensen S.L."/>
            <person name="Zaremba-Niedzwiedzka K."/>
            <person name="Martijn J."/>
            <person name="Lind A.E."/>
            <person name="van Eijk R."/>
            <person name="Schleper C."/>
            <person name="Guy L."/>
            <person name="Ettema T.J."/>
        </authorList>
    </citation>
    <scope>NUCLEOTIDE SEQUENCE</scope>
</reference>
<accession>A0A0F9SJ86</accession>
<dbReference type="EMBL" id="LAZR01000434">
    <property type="protein sequence ID" value="KKN69025.1"/>
    <property type="molecule type" value="Genomic_DNA"/>
</dbReference>
<protein>
    <submittedName>
        <fullName evidence="3">Uncharacterized protein</fullName>
    </submittedName>
</protein>
<evidence type="ECO:0000256" key="2">
    <source>
        <dbReference type="SAM" id="MobiDB-lite"/>
    </source>
</evidence>
<name>A0A0F9SJ86_9ZZZZ</name>